<dbReference type="InterPro" id="IPR043472">
    <property type="entry name" value="Macro_dom-like"/>
</dbReference>
<dbReference type="InterPro" id="IPR012664">
    <property type="entry name" value="CHP02452"/>
</dbReference>
<dbReference type="InterPro" id="IPR019261">
    <property type="entry name" value="PARG_cat_microbial"/>
</dbReference>
<evidence type="ECO:0000313" key="2">
    <source>
        <dbReference type="EMBL" id="MFD0724808.1"/>
    </source>
</evidence>
<sequence>MSLKGTADETLALLEAGHFTAPDGRRVELHAEQAQAVQGTRLYTPEQGNALLASRSASEGGRPRIEVTAETTQIAARRLVLDEGVDDPLLLNFASARNPGGGFVNGAKAQEEDLCRCSGLYPTLLAQRAYYDANRACTSALYTDHLIHSPRVPWFRARSRDRPDALFLASVITAPAPNAGVVREREPHAIDDIETTLRRRAGCVLSVAAAHGHRTLLLGAWGCGVFRNDPVQVADAFGAWLESPQFAGAFDRVVFAVYDTSKTQGTLRAFEARFGAA</sequence>
<dbReference type="Pfam" id="PF10021">
    <property type="entry name" value="PARG_cat_microb"/>
    <property type="match status" value="1"/>
</dbReference>
<dbReference type="Gene3D" id="3.40.220.10">
    <property type="entry name" value="Leucine Aminopeptidase, subunit E, domain 1"/>
    <property type="match status" value="1"/>
</dbReference>
<organism evidence="2 3">
    <name type="scientific">Lysobacter brunescens</name>
    <dbReference type="NCBI Taxonomy" id="262323"/>
    <lineage>
        <taxon>Bacteria</taxon>
        <taxon>Pseudomonadati</taxon>
        <taxon>Pseudomonadota</taxon>
        <taxon>Gammaproteobacteria</taxon>
        <taxon>Lysobacterales</taxon>
        <taxon>Lysobacteraceae</taxon>
        <taxon>Lysobacter</taxon>
    </lineage>
</organism>
<dbReference type="PIRSF" id="PIRSF014899">
    <property type="entry name" value="UCP014899"/>
    <property type="match status" value="1"/>
</dbReference>
<dbReference type="EMBL" id="JBHTIF010000001">
    <property type="protein sequence ID" value="MFD0724808.1"/>
    <property type="molecule type" value="Genomic_DNA"/>
</dbReference>
<dbReference type="Proteomes" id="UP001597110">
    <property type="component" value="Unassembled WGS sequence"/>
</dbReference>
<dbReference type="PANTHER" id="PTHR35596">
    <property type="entry name" value="DUF2263 DOMAIN-CONTAINING PROTEIN"/>
    <property type="match status" value="1"/>
</dbReference>
<proteinExistence type="predicted"/>
<dbReference type="RefSeq" id="WP_386822449.1">
    <property type="nucleotide sequence ID" value="NZ_JBHTIF010000001.1"/>
</dbReference>
<gene>
    <name evidence="2" type="ORF">ACFQ0E_04265</name>
</gene>
<dbReference type="SUPFAM" id="SSF52949">
    <property type="entry name" value="Macro domain-like"/>
    <property type="match status" value="1"/>
</dbReference>
<feature type="domain" description="Microbial-type PARG catalytic" evidence="1">
    <location>
        <begin position="7"/>
        <end position="156"/>
    </location>
</feature>
<reference evidence="3" key="1">
    <citation type="journal article" date="2019" name="Int. J. Syst. Evol. Microbiol.">
        <title>The Global Catalogue of Microorganisms (GCM) 10K type strain sequencing project: providing services to taxonomists for standard genome sequencing and annotation.</title>
        <authorList>
            <consortium name="The Broad Institute Genomics Platform"/>
            <consortium name="The Broad Institute Genome Sequencing Center for Infectious Disease"/>
            <person name="Wu L."/>
            <person name="Ma J."/>
        </authorList>
    </citation>
    <scope>NUCLEOTIDE SEQUENCE [LARGE SCALE GENOMIC DNA]</scope>
    <source>
        <strain evidence="3">CCUG 55585</strain>
    </source>
</reference>
<name>A0ABW2YD45_9GAMM</name>
<protein>
    <submittedName>
        <fullName evidence="2">TIGR02452 family protein</fullName>
    </submittedName>
</protein>
<evidence type="ECO:0000313" key="3">
    <source>
        <dbReference type="Proteomes" id="UP001597110"/>
    </source>
</evidence>
<comment type="caution">
    <text evidence="2">The sequence shown here is derived from an EMBL/GenBank/DDBJ whole genome shotgun (WGS) entry which is preliminary data.</text>
</comment>
<evidence type="ECO:0000259" key="1">
    <source>
        <dbReference type="Pfam" id="PF10021"/>
    </source>
</evidence>
<keyword evidence="3" id="KW-1185">Reference proteome</keyword>
<dbReference type="NCBIfam" id="TIGR02452">
    <property type="entry name" value="TIGR02452 family protein"/>
    <property type="match status" value="1"/>
</dbReference>
<accession>A0ABW2YD45</accession>
<dbReference type="PANTHER" id="PTHR35596:SF1">
    <property type="entry name" value="MICROBIAL-TYPE PARG CATALYTIC DOMAIN-CONTAINING PROTEIN"/>
    <property type="match status" value="1"/>
</dbReference>